<gene>
    <name evidence="2" type="ORF">SteCoe_38959</name>
</gene>
<dbReference type="EMBL" id="MPUH01002382">
    <property type="protein sequence ID" value="OMJ65169.1"/>
    <property type="molecule type" value="Genomic_DNA"/>
</dbReference>
<evidence type="ECO:0000313" key="2">
    <source>
        <dbReference type="EMBL" id="OMJ65169.1"/>
    </source>
</evidence>
<dbReference type="AlphaFoldDB" id="A0A1R2AL01"/>
<evidence type="ECO:0000256" key="1">
    <source>
        <dbReference type="SAM" id="Coils"/>
    </source>
</evidence>
<accession>A0A1R2AL01</accession>
<evidence type="ECO:0000313" key="3">
    <source>
        <dbReference type="Proteomes" id="UP000187209"/>
    </source>
</evidence>
<reference evidence="2 3" key="1">
    <citation type="submission" date="2016-11" db="EMBL/GenBank/DDBJ databases">
        <title>The macronuclear genome of Stentor coeruleus: a giant cell with tiny introns.</title>
        <authorList>
            <person name="Slabodnick M."/>
            <person name="Ruby J.G."/>
            <person name="Reiff S.B."/>
            <person name="Swart E.C."/>
            <person name="Gosai S."/>
            <person name="Prabakaran S."/>
            <person name="Witkowska E."/>
            <person name="Larue G.E."/>
            <person name="Fisher S."/>
            <person name="Freeman R.M."/>
            <person name="Gunawardena J."/>
            <person name="Chu W."/>
            <person name="Stover N.A."/>
            <person name="Gregory B.D."/>
            <person name="Nowacki M."/>
            <person name="Derisi J."/>
            <person name="Roy S.W."/>
            <person name="Marshall W.F."/>
            <person name="Sood P."/>
        </authorList>
    </citation>
    <scope>NUCLEOTIDE SEQUENCE [LARGE SCALE GENOMIC DNA]</scope>
    <source>
        <strain evidence="2">WM001</strain>
    </source>
</reference>
<comment type="caution">
    <text evidence="2">The sequence shown here is derived from an EMBL/GenBank/DDBJ whole genome shotgun (WGS) entry which is preliminary data.</text>
</comment>
<keyword evidence="3" id="KW-1185">Reference proteome</keyword>
<organism evidence="2 3">
    <name type="scientific">Stentor coeruleus</name>
    <dbReference type="NCBI Taxonomy" id="5963"/>
    <lineage>
        <taxon>Eukaryota</taxon>
        <taxon>Sar</taxon>
        <taxon>Alveolata</taxon>
        <taxon>Ciliophora</taxon>
        <taxon>Postciliodesmatophora</taxon>
        <taxon>Heterotrichea</taxon>
        <taxon>Heterotrichida</taxon>
        <taxon>Stentoridae</taxon>
        <taxon>Stentor</taxon>
    </lineage>
</organism>
<sequence>MDQGVFDQAENAKSRIENAENLISYGFYTGNDKFKNSNKTYDIIETQQLLDKIEKLKNEKDFLNIQYEETTKNAMKLQVKLTK</sequence>
<name>A0A1R2AL01_9CILI</name>
<proteinExistence type="predicted"/>
<keyword evidence="1" id="KW-0175">Coiled coil</keyword>
<feature type="coiled-coil region" evidence="1">
    <location>
        <begin position="46"/>
        <end position="73"/>
    </location>
</feature>
<protein>
    <submittedName>
        <fullName evidence="2">Uncharacterized protein</fullName>
    </submittedName>
</protein>
<dbReference type="Proteomes" id="UP000187209">
    <property type="component" value="Unassembled WGS sequence"/>
</dbReference>